<dbReference type="AlphaFoldDB" id="A0A1Y2G8B1"/>
<comment type="caution">
    <text evidence="3">The sequence shown here is derived from an EMBL/GenBank/DDBJ whole genome shotgun (WGS) entry which is preliminary data.</text>
</comment>
<dbReference type="GO" id="GO:0005737">
    <property type="term" value="C:cytoplasm"/>
    <property type="evidence" value="ECO:0007669"/>
    <property type="project" value="TreeGrafter"/>
</dbReference>
<dbReference type="Proteomes" id="UP000193648">
    <property type="component" value="Unassembled WGS sequence"/>
</dbReference>
<accession>A0A1Y2G8B1</accession>
<organism evidence="3 4">
    <name type="scientific">Lobosporangium transversale</name>
    <dbReference type="NCBI Taxonomy" id="64571"/>
    <lineage>
        <taxon>Eukaryota</taxon>
        <taxon>Fungi</taxon>
        <taxon>Fungi incertae sedis</taxon>
        <taxon>Mucoromycota</taxon>
        <taxon>Mortierellomycotina</taxon>
        <taxon>Mortierellomycetes</taxon>
        <taxon>Mortierellales</taxon>
        <taxon>Mortierellaceae</taxon>
        <taxon>Lobosporangium</taxon>
    </lineage>
</organism>
<evidence type="ECO:0000256" key="1">
    <source>
        <dbReference type="SAM" id="MobiDB-lite"/>
    </source>
</evidence>
<dbReference type="GO" id="GO:0042594">
    <property type="term" value="P:response to starvation"/>
    <property type="evidence" value="ECO:0007669"/>
    <property type="project" value="TreeGrafter"/>
</dbReference>
<evidence type="ECO:0000259" key="2">
    <source>
        <dbReference type="Pfam" id="PF21034"/>
    </source>
</evidence>
<dbReference type="InterPro" id="IPR048382">
    <property type="entry name" value="BCAS3_WD40"/>
</dbReference>
<protein>
    <recommendedName>
        <fullName evidence="2">BCAS3 WD40 domain-containing protein</fullName>
    </recommendedName>
</protein>
<dbReference type="PANTHER" id="PTHR13268">
    <property type="entry name" value="BREAST CARCINOMA AMPLIFIED SEQUENCE 3"/>
    <property type="match status" value="1"/>
</dbReference>
<dbReference type="InParanoid" id="A0A1Y2G8B1"/>
<feature type="region of interest" description="Disordered" evidence="1">
    <location>
        <begin position="1"/>
        <end position="23"/>
    </location>
</feature>
<dbReference type="GeneID" id="33561780"/>
<dbReference type="InterPro" id="IPR045142">
    <property type="entry name" value="BCAS3-like"/>
</dbReference>
<feature type="domain" description="BCAS3 WD40" evidence="2">
    <location>
        <begin position="123"/>
        <end position="248"/>
    </location>
</feature>
<gene>
    <name evidence="3" type="ORF">BCR41DRAFT_207368</name>
</gene>
<feature type="compositionally biased region" description="Basic and acidic residues" evidence="1">
    <location>
        <begin position="299"/>
        <end position="313"/>
    </location>
</feature>
<dbReference type="Pfam" id="PF21034">
    <property type="entry name" value="BCAS3_WD40"/>
    <property type="match status" value="1"/>
</dbReference>
<feature type="compositionally biased region" description="Low complexity" evidence="1">
    <location>
        <begin position="10"/>
        <end position="19"/>
    </location>
</feature>
<sequence length="481" mass="52960">MTEQHLYPKQQQQQQQEQQGAGVRAEPIFIRDPSALESLSSVLTGVSSYVANTLPTSFSMPSRGFTSPSSTAGANPSNPYYYPQIQGSGNSLLGTNQDNICVLTNGDVVLFSAFDWIDTGSISKNKNSRRFCLLLGYTDGFQIWDITHPDNIHEITSIRNTLKEVSFIKILPSPRVSNGKTDQFEQHRPLAAIISNKNAEDGASAPKKLRIYSLATHQVVKTLDFGESHDYDISALDVSERAIVVALTAPGESAHLSLLSQLTLQPLHPKQTILQDVAYPGVFDLGTRLLAYVTTSEAPHDNVDTKHGEHETDSGSGYQDLAKGVAKEVIGGVKMLSGFAHQTFSSYWSGNSGTGAIASTSPPVQSGFNRSPITSTIEDDMMTAHHKNVKPWERSSLEISHFPACLLLPISNHMITPSRAVSSLLPEDFCSLCRVMEMSFMCMRYVRLWDMGPDTSISSLVVLLTQTWRILYSTRMRLGWR</sequence>
<dbReference type="PANTHER" id="PTHR13268:SF0">
    <property type="entry name" value="BCAS3 MICROTUBULE ASSOCIATED CELL MIGRATION FACTOR"/>
    <property type="match status" value="1"/>
</dbReference>
<dbReference type="OrthoDB" id="25778at2759"/>
<keyword evidence="4" id="KW-1185">Reference proteome</keyword>
<proteinExistence type="predicted"/>
<dbReference type="EMBL" id="MCFF01000060">
    <property type="protein sequence ID" value="ORZ04071.1"/>
    <property type="molecule type" value="Genomic_DNA"/>
</dbReference>
<dbReference type="RefSeq" id="XP_021876348.1">
    <property type="nucleotide sequence ID" value="XM_022019936.1"/>
</dbReference>
<reference evidence="3 4" key="1">
    <citation type="submission" date="2016-07" db="EMBL/GenBank/DDBJ databases">
        <title>Pervasive Adenine N6-methylation of Active Genes in Fungi.</title>
        <authorList>
            <consortium name="DOE Joint Genome Institute"/>
            <person name="Mondo S.J."/>
            <person name="Dannebaum R.O."/>
            <person name="Kuo R.C."/>
            <person name="Labutti K."/>
            <person name="Haridas S."/>
            <person name="Kuo A."/>
            <person name="Salamov A."/>
            <person name="Ahrendt S.R."/>
            <person name="Lipzen A."/>
            <person name="Sullivan W."/>
            <person name="Andreopoulos W.B."/>
            <person name="Clum A."/>
            <person name="Lindquist E."/>
            <person name="Daum C."/>
            <person name="Ramamoorthy G.K."/>
            <person name="Gryganskyi A."/>
            <person name="Culley D."/>
            <person name="Magnuson J.K."/>
            <person name="James T.Y."/>
            <person name="O'Malley M.A."/>
            <person name="Stajich J.E."/>
            <person name="Spatafora J.W."/>
            <person name="Visel A."/>
            <person name="Grigoriev I.V."/>
        </authorList>
    </citation>
    <scope>NUCLEOTIDE SEQUENCE [LARGE SCALE GENOMIC DNA]</scope>
    <source>
        <strain evidence="3 4">NRRL 3116</strain>
    </source>
</reference>
<feature type="region of interest" description="Disordered" evidence="1">
    <location>
        <begin position="299"/>
        <end position="318"/>
    </location>
</feature>
<evidence type="ECO:0000313" key="3">
    <source>
        <dbReference type="EMBL" id="ORZ04071.1"/>
    </source>
</evidence>
<evidence type="ECO:0000313" key="4">
    <source>
        <dbReference type="Proteomes" id="UP000193648"/>
    </source>
</evidence>
<name>A0A1Y2G8B1_9FUNG</name>
<dbReference type="GO" id="GO:0006914">
    <property type="term" value="P:autophagy"/>
    <property type="evidence" value="ECO:0007669"/>
    <property type="project" value="InterPro"/>
</dbReference>